<accession>A0A0A8XWA7</accession>
<evidence type="ECO:0000313" key="2">
    <source>
        <dbReference type="EMBL" id="JAD18111.1"/>
    </source>
</evidence>
<sequence>MVHVAWRCYNRLVKCINHIRVDKMQQKLRLLPCIDSADRYTWNQRLDSPWELIEYTCYQSRPTWIRSSQVLLLLIDILGSVSARAVCQQVERTGAKRKKERKKEARWMDEDSQVS</sequence>
<name>A0A0A8XWA7_ARUDO</name>
<evidence type="ECO:0000256" key="1">
    <source>
        <dbReference type="SAM" id="MobiDB-lite"/>
    </source>
</evidence>
<organism evidence="2">
    <name type="scientific">Arundo donax</name>
    <name type="common">Giant reed</name>
    <name type="synonym">Donax arundinaceus</name>
    <dbReference type="NCBI Taxonomy" id="35708"/>
    <lineage>
        <taxon>Eukaryota</taxon>
        <taxon>Viridiplantae</taxon>
        <taxon>Streptophyta</taxon>
        <taxon>Embryophyta</taxon>
        <taxon>Tracheophyta</taxon>
        <taxon>Spermatophyta</taxon>
        <taxon>Magnoliopsida</taxon>
        <taxon>Liliopsida</taxon>
        <taxon>Poales</taxon>
        <taxon>Poaceae</taxon>
        <taxon>PACMAD clade</taxon>
        <taxon>Arundinoideae</taxon>
        <taxon>Arundineae</taxon>
        <taxon>Arundo</taxon>
    </lineage>
</organism>
<dbReference type="EMBL" id="GBRH01279784">
    <property type="protein sequence ID" value="JAD18111.1"/>
    <property type="molecule type" value="Transcribed_RNA"/>
</dbReference>
<proteinExistence type="predicted"/>
<protein>
    <submittedName>
        <fullName evidence="2">Uncharacterized protein</fullName>
    </submittedName>
</protein>
<reference evidence="2" key="2">
    <citation type="journal article" date="2015" name="Data Brief">
        <title>Shoot transcriptome of the giant reed, Arundo donax.</title>
        <authorList>
            <person name="Barrero R.A."/>
            <person name="Guerrero F.D."/>
            <person name="Moolhuijzen P."/>
            <person name="Goolsby J.A."/>
            <person name="Tidwell J."/>
            <person name="Bellgard S.E."/>
            <person name="Bellgard M.I."/>
        </authorList>
    </citation>
    <scope>NUCLEOTIDE SEQUENCE</scope>
    <source>
        <tissue evidence="2">Shoot tissue taken approximately 20 cm above the soil surface</tissue>
    </source>
</reference>
<feature type="region of interest" description="Disordered" evidence="1">
    <location>
        <begin position="94"/>
        <end position="115"/>
    </location>
</feature>
<dbReference type="AlphaFoldDB" id="A0A0A8XWA7"/>
<reference evidence="2" key="1">
    <citation type="submission" date="2014-09" db="EMBL/GenBank/DDBJ databases">
        <authorList>
            <person name="Magalhaes I.L.F."/>
            <person name="Oliveira U."/>
            <person name="Santos F.R."/>
            <person name="Vidigal T.H.D.A."/>
            <person name="Brescovit A.D."/>
            <person name="Santos A.J."/>
        </authorList>
    </citation>
    <scope>NUCLEOTIDE SEQUENCE</scope>
    <source>
        <tissue evidence="2">Shoot tissue taken approximately 20 cm above the soil surface</tissue>
    </source>
</reference>